<protein>
    <submittedName>
        <fullName evidence="1">Uncharacterized protein</fullName>
    </submittedName>
</protein>
<dbReference type="AlphaFoldDB" id="A0A1G2I4D5"/>
<accession>A0A1G2I4D5</accession>
<name>A0A1G2I4D5_9BACT</name>
<comment type="caution">
    <text evidence="1">The sequence shown here is derived from an EMBL/GenBank/DDBJ whole genome shotgun (WGS) entry which is preliminary data.</text>
</comment>
<evidence type="ECO:0000313" key="2">
    <source>
        <dbReference type="Proteomes" id="UP000178820"/>
    </source>
</evidence>
<reference evidence="1 2" key="1">
    <citation type="journal article" date="2016" name="Nat. Commun.">
        <title>Thousands of microbial genomes shed light on interconnected biogeochemical processes in an aquifer system.</title>
        <authorList>
            <person name="Anantharaman K."/>
            <person name="Brown C.T."/>
            <person name="Hug L.A."/>
            <person name="Sharon I."/>
            <person name="Castelle C.J."/>
            <person name="Probst A.J."/>
            <person name="Thomas B.C."/>
            <person name="Singh A."/>
            <person name="Wilkins M.J."/>
            <person name="Karaoz U."/>
            <person name="Brodie E.L."/>
            <person name="Williams K.H."/>
            <person name="Hubbard S.S."/>
            <person name="Banfield J.F."/>
        </authorList>
    </citation>
    <scope>NUCLEOTIDE SEQUENCE [LARGE SCALE GENOMIC DNA]</scope>
</reference>
<sequence length="171" mass="19758">MDNQYALILIMRISFGNRLYLRENFVASFGKMFRLRCGQICRNKFVHIFVACLRRAHFYEARSKIIREEARQKAMLAKGAAETLFIFCQTRFALIKIGRGSESFRFRAPNSAPVIRVFAADEDEPHQKQDRNRQDSVVNGHFLPIGRFAEEVISASQKSDVCQNQQVSHDP</sequence>
<proteinExistence type="predicted"/>
<dbReference type="Proteomes" id="UP000178820">
    <property type="component" value="Unassembled WGS sequence"/>
</dbReference>
<gene>
    <name evidence="1" type="ORF">A3D44_01150</name>
</gene>
<evidence type="ECO:0000313" key="1">
    <source>
        <dbReference type="EMBL" id="OGZ69280.1"/>
    </source>
</evidence>
<organism evidence="1 2">
    <name type="scientific">Candidatus Staskawiczbacteria bacterium RIFCSPHIGHO2_02_FULL_42_22</name>
    <dbReference type="NCBI Taxonomy" id="1802207"/>
    <lineage>
        <taxon>Bacteria</taxon>
        <taxon>Candidatus Staskawicziibacteriota</taxon>
    </lineage>
</organism>
<dbReference type="EMBL" id="MHOT01000013">
    <property type="protein sequence ID" value="OGZ69280.1"/>
    <property type="molecule type" value="Genomic_DNA"/>
</dbReference>